<comment type="caution">
    <text evidence="1">The sequence shown here is derived from an EMBL/GenBank/DDBJ whole genome shotgun (WGS) entry which is preliminary data.</text>
</comment>
<gene>
    <name evidence="1" type="ORF">AN2V17_11610</name>
</gene>
<evidence type="ECO:0000313" key="2">
    <source>
        <dbReference type="Proteomes" id="UP001374599"/>
    </source>
</evidence>
<keyword evidence="2" id="KW-1185">Reference proteome</keyword>
<dbReference type="EMBL" id="BTPU01000018">
    <property type="protein sequence ID" value="GMQ61931.1"/>
    <property type="molecule type" value="Genomic_DNA"/>
</dbReference>
<accession>A0ACB5UG71</accession>
<evidence type="ECO:0000313" key="1">
    <source>
        <dbReference type="EMBL" id="GMQ61931.1"/>
    </source>
</evidence>
<sequence>MINSNLKRSLAILLTLILAFSVAGCGSKKAENNSGSTSTDKKTDDNADSASKTDKPFEGVVLHYGVSETSSTGGEAVELVELVKEKTGIQIDFTIIPNTNAGEVDKQLVSLMAGDDIDIVYGTTQKLKTYYQAGVLEPLNELAEADNYDIQSVFGDSVPVFDDGLSYGLPAFNDIWLTFYNKKIFDEAGVEYPTAEGWTWEKYIETAKKLTNADADVWGSFMLDYDCYNYLWAMQSGAQAYNEDGTSNFDDSLFAKGLQFYYDLGNVDKVQPDSIMYASGAYPWNSFVASGNMGMFVCGGWVMSMMNNFEKYPRDWEFGILPMPYPEGQESSTLAVTGAYGVSASSKNADAAFEAIKCMAENQYKLGHGRIPARTDLTDQEISDYVTNELVPAYSKDNVTEEDFVNAWFNPERKIVSEKIIGTADTVISQIWTEEGQMYGQGAQSLEDAIAHIKERSDKAIKEDMASDN</sequence>
<proteinExistence type="predicted"/>
<protein>
    <submittedName>
        <fullName evidence="1">ABC transporter substrate-binding protein</fullName>
    </submittedName>
</protein>
<name>A0ACB5UG71_9FIRM</name>
<dbReference type="Proteomes" id="UP001374599">
    <property type="component" value="Unassembled WGS sequence"/>
</dbReference>
<reference evidence="1" key="1">
    <citation type="submission" date="2023-09" db="EMBL/GenBank/DDBJ databases">
        <title>Vallitalea sediminicola and Vallitalea maricola sp. nov., anaerobic bacteria isolated from marine sediment.</title>
        <authorList>
            <person name="Hirano S."/>
            <person name="Maeda A."/>
            <person name="Terahara T."/>
            <person name="Mori K."/>
            <person name="Hamada M."/>
            <person name="Matsumoto R."/>
            <person name="Kobayashi T."/>
        </authorList>
    </citation>
    <scope>NUCLEOTIDE SEQUENCE</scope>
    <source>
        <strain evidence="1">AN17-2</strain>
    </source>
</reference>
<organism evidence="1 2">
    <name type="scientific">Vallitalea maricola</name>
    <dbReference type="NCBI Taxonomy" id="3074433"/>
    <lineage>
        <taxon>Bacteria</taxon>
        <taxon>Bacillati</taxon>
        <taxon>Bacillota</taxon>
        <taxon>Clostridia</taxon>
        <taxon>Lachnospirales</taxon>
        <taxon>Vallitaleaceae</taxon>
        <taxon>Vallitalea</taxon>
    </lineage>
</organism>